<protein>
    <submittedName>
        <fullName evidence="3">Uncharacterized protein</fullName>
    </submittedName>
</protein>
<sequence>MKPHFIPLFFALSVTLSATAATPCAENTVCAQTNTIEGHGFGNSAPTFEVPSDDDHTIGRNGIKVDQLSTEDEDGDSVDISSVKYHWCVDAENYCFQQNSRELVLAPNQIDKVFTKGTGFKKLTVAYSGEMQKGYPEETRKFTSEATEVDLEYPADFTDGICYEIPGNVVGSMDLNTDSPLGVEVTHHLEFPQMALDTLPGKLSTKTSDPAVNFKPEISGLKLKFQQKALPDVLEIWYSNSNGAATPKKLTVNKVTPGGNGAPIIYSFLGAVIVNGITVTNFSFVLNTQDIDYRKYMAECNDFNTP</sequence>
<comment type="caution">
    <text evidence="3">The sequence shown here is derived from an EMBL/GenBank/DDBJ whole genome shotgun (WGS) entry which is preliminary data.</text>
</comment>
<accession>U3A237</accession>
<keyword evidence="2" id="KW-0732">Signal</keyword>
<dbReference type="AlphaFoldDB" id="U3A237"/>
<name>U3A237_9VIBR</name>
<dbReference type="Proteomes" id="UP000016567">
    <property type="component" value="Unassembled WGS sequence"/>
</dbReference>
<keyword evidence="1" id="KW-1133">Transmembrane helix</keyword>
<keyword evidence="1" id="KW-0812">Transmembrane</keyword>
<feature type="signal peptide" evidence="2">
    <location>
        <begin position="1"/>
        <end position="20"/>
    </location>
</feature>
<dbReference type="EMBL" id="BATL01000001">
    <property type="protein sequence ID" value="GAD74066.1"/>
    <property type="molecule type" value="Genomic_DNA"/>
</dbReference>
<feature type="transmembrane region" description="Helical" evidence="1">
    <location>
        <begin position="264"/>
        <end position="286"/>
    </location>
</feature>
<gene>
    <name evidence="3" type="ORF">VAZ01S_001_00040</name>
</gene>
<evidence type="ECO:0000256" key="1">
    <source>
        <dbReference type="SAM" id="Phobius"/>
    </source>
</evidence>
<evidence type="ECO:0000313" key="3">
    <source>
        <dbReference type="EMBL" id="GAD74066.1"/>
    </source>
</evidence>
<proteinExistence type="predicted"/>
<dbReference type="RefSeq" id="WP_021707849.1">
    <property type="nucleotide sequence ID" value="NZ_BAOB01000558.1"/>
</dbReference>
<evidence type="ECO:0000256" key="2">
    <source>
        <dbReference type="SAM" id="SignalP"/>
    </source>
</evidence>
<feature type="chain" id="PRO_5004638893" evidence="2">
    <location>
        <begin position="21"/>
        <end position="306"/>
    </location>
</feature>
<evidence type="ECO:0000313" key="4">
    <source>
        <dbReference type="Proteomes" id="UP000016567"/>
    </source>
</evidence>
<organism evidence="3 4">
    <name type="scientific">Vibrio azureus NBRC 104587</name>
    <dbReference type="NCBI Taxonomy" id="1219077"/>
    <lineage>
        <taxon>Bacteria</taxon>
        <taxon>Pseudomonadati</taxon>
        <taxon>Pseudomonadota</taxon>
        <taxon>Gammaproteobacteria</taxon>
        <taxon>Vibrionales</taxon>
        <taxon>Vibrionaceae</taxon>
        <taxon>Vibrio</taxon>
    </lineage>
</organism>
<keyword evidence="4" id="KW-1185">Reference proteome</keyword>
<reference evidence="3 4" key="1">
    <citation type="submission" date="2013-09" db="EMBL/GenBank/DDBJ databases">
        <title>Whole genome shotgun sequence of Vibrio azureus NBRC 104587.</title>
        <authorList>
            <person name="Isaki S."/>
            <person name="Hosoyama A."/>
            <person name="Numata M."/>
            <person name="Hashimoto M."/>
            <person name="Hosoyama Y."/>
            <person name="Tsuchikane K."/>
            <person name="Noguchi M."/>
            <person name="Hirakata S."/>
            <person name="Ichikawa N."/>
            <person name="Ohji S."/>
            <person name="Yamazoe A."/>
            <person name="Fujita N."/>
        </authorList>
    </citation>
    <scope>NUCLEOTIDE SEQUENCE [LARGE SCALE GENOMIC DNA]</scope>
    <source>
        <strain evidence="3 4">NBRC 104587</strain>
    </source>
</reference>
<dbReference type="STRING" id="1219077.VAZ01S_001_00040"/>
<dbReference type="OrthoDB" id="5903116at2"/>
<keyword evidence="1" id="KW-0472">Membrane</keyword>